<dbReference type="InterPro" id="IPR002156">
    <property type="entry name" value="RNaseH_domain"/>
</dbReference>
<dbReference type="HOGENOM" id="CLU_1151929_0_0_1"/>
<dbReference type="STRING" id="933084.A0A067PRE0"/>
<feature type="region of interest" description="Disordered" evidence="1">
    <location>
        <begin position="178"/>
        <end position="241"/>
    </location>
</feature>
<dbReference type="AlphaFoldDB" id="A0A067PRE0"/>
<name>A0A067PRE0_9AGAM</name>
<accession>A0A067PRE0</accession>
<evidence type="ECO:0000313" key="3">
    <source>
        <dbReference type="EMBL" id="KDQ56380.1"/>
    </source>
</evidence>
<feature type="domain" description="RNase H type-1" evidence="2">
    <location>
        <begin position="1"/>
        <end position="38"/>
    </location>
</feature>
<dbReference type="OrthoDB" id="3230070at2759"/>
<organism evidence="3 4">
    <name type="scientific">Jaapia argillacea MUCL 33604</name>
    <dbReference type="NCBI Taxonomy" id="933084"/>
    <lineage>
        <taxon>Eukaryota</taxon>
        <taxon>Fungi</taxon>
        <taxon>Dikarya</taxon>
        <taxon>Basidiomycota</taxon>
        <taxon>Agaricomycotina</taxon>
        <taxon>Agaricomycetes</taxon>
        <taxon>Agaricomycetidae</taxon>
        <taxon>Jaapiales</taxon>
        <taxon>Jaapiaceae</taxon>
        <taxon>Jaapia</taxon>
    </lineage>
</organism>
<dbReference type="InParanoid" id="A0A067PRE0"/>
<keyword evidence="4" id="KW-1185">Reference proteome</keyword>
<evidence type="ECO:0000313" key="4">
    <source>
        <dbReference type="Proteomes" id="UP000027265"/>
    </source>
</evidence>
<dbReference type="Proteomes" id="UP000027265">
    <property type="component" value="Unassembled WGS sequence"/>
</dbReference>
<reference evidence="4" key="1">
    <citation type="journal article" date="2014" name="Proc. Natl. Acad. Sci. U.S.A.">
        <title>Extensive sampling of basidiomycete genomes demonstrates inadequacy of the white-rot/brown-rot paradigm for wood decay fungi.</title>
        <authorList>
            <person name="Riley R."/>
            <person name="Salamov A.A."/>
            <person name="Brown D.W."/>
            <person name="Nagy L.G."/>
            <person name="Floudas D."/>
            <person name="Held B.W."/>
            <person name="Levasseur A."/>
            <person name="Lombard V."/>
            <person name="Morin E."/>
            <person name="Otillar R."/>
            <person name="Lindquist E.A."/>
            <person name="Sun H."/>
            <person name="LaButti K.M."/>
            <person name="Schmutz J."/>
            <person name="Jabbour D."/>
            <person name="Luo H."/>
            <person name="Baker S.E."/>
            <person name="Pisabarro A.G."/>
            <person name="Walton J.D."/>
            <person name="Blanchette R.A."/>
            <person name="Henrissat B."/>
            <person name="Martin F."/>
            <person name="Cullen D."/>
            <person name="Hibbett D.S."/>
            <person name="Grigoriev I.V."/>
        </authorList>
    </citation>
    <scope>NUCLEOTIDE SEQUENCE [LARGE SCALE GENOMIC DNA]</scope>
    <source>
        <strain evidence="4">MUCL 33604</strain>
    </source>
</reference>
<dbReference type="GO" id="GO:0004523">
    <property type="term" value="F:RNA-DNA hybrid ribonuclease activity"/>
    <property type="evidence" value="ECO:0007669"/>
    <property type="project" value="InterPro"/>
</dbReference>
<evidence type="ECO:0000259" key="2">
    <source>
        <dbReference type="PROSITE" id="PS50879"/>
    </source>
</evidence>
<gene>
    <name evidence="3" type="ORF">JAAARDRAFT_310447</name>
</gene>
<dbReference type="PROSITE" id="PS50879">
    <property type="entry name" value="RNASE_H_1"/>
    <property type="match status" value="1"/>
</dbReference>
<dbReference type="EMBL" id="KL197722">
    <property type="protein sequence ID" value="KDQ56380.1"/>
    <property type="molecule type" value="Genomic_DNA"/>
</dbReference>
<feature type="compositionally biased region" description="Polar residues" evidence="1">
    <location>
        <begin position="220"/>
        <end position="241"/>
    </location>
</feature>
<sequence>MNFLDQNVEHTLELGWSLGHEGICGNKKADQLAKDASELWCLDNPTLTHAKRITKARALSDWTAEWKSRKFTGAFAPANQFPPAWQLKKQFLMTKREVYARRTQCRTGHGFIGDYDNRFVPTETTLCSCGALMQTRDHIIQVCPTYDDCRHLILDPFPEMKASGAFTKTRVPRLALIHDAGGEEEGGEESDGEGAREEEEDSNEGSEWGGGGVKVRNAGSIHTSHNRTTTSSPMESTITTH</sequence>
<evidence type="ECO:0000256" key="1">
    <source>
        <dbReference type="SAM" id="MobiDB-lite"/>
    </source>
</evidence>
<protein>
    <recommendedName>
        <fullName evidence="2">RNase H type-1 domain-containing protein</fullName>
    </recommendedName>
</protein>
<feature type="compositionally biased region" description="Acidic residues" evidence="1">
    <location>
        <begin position="182"/>
        <end position="204"/>
    </location>
</feature>
<dbReference type="GO" id="GO:0003676">
    <property type="term" value="F:nucleic acid binding"/>
    <property type="evidence" value="ECO:0007669"/>
    <property type="project" value="InterPro"/>
</dbReference>
<proteinExistence type="predicted"/>